<dbReference type="OrthoDB" id="764273at2759"/>
<reference evidence="3" key="1">
    <citation type="submission" date="2022-02" db="EMBL/GenBank/DDBJ databases">
        <authorList>
            <person name="Henning P.M."/>
            <person name="McCubbin A.G."/>
            <person name="Shore J.S."/>
        </authorList>
    </citation>
    <scope>NUCLEOTIDE SEQUENCE</scope>
    <source>
        <strain evidence="3">F60SS</strain>
        <tissue evidence="3">Leaves</tissue>
    </source>
</reference>
<reference evidence="3" key="2">
    <citation type="journal article" date="2023" name="Plants (Basel)">
        <title>Annotation of the Turnera subulata (Passifloraceae) Draft Genome Reveals the S-Locus Evolved after the Divergence of Turneroideae from Passifloroideae in a Stepwise Manner.</title>
        <authorList>
            <person name="Henning P.M."/>
            <person name="Roalson E.H."/>
            <person name="Mir W."/>
            <person name="McCubbin A.G."/>
            <person name="Shore J.S."/>
        </authorList>
    </citation>
    <scope>NUCLEOTIDE SEQUENCE</scope>
    <source>
        <strain evidence="3">F60SS</strain>
    </source>
</reference>
<dbReference type="EMBL" id="JAKUCV010006730">
    <property type="protein sequence ID" value="KAJ4826159.1"/>
    <property type="molecule type" value="Genomic_DNA"/>
</dbReference>
<dbReference type="SUPFAM" id="SSF117070">
    <property type="entry name" value="LEA14-like"/>
    <property type="match status" value="1"/>
</dbReference>
<protein>
    <recommendedName>
        <fullName evidence="2">Late embryogenesis abundant protein LEA-2 subgroup domain-containing protein</fullName>
    </recommendedName>
</protein>
<dbReference type="Gene3D" id="2.60.40.1820">
    <property type="match status" value="1"/>
</dbReference>
<keyword evidence="4" id="KW-1185">Reference proteome</keyword>
<feature type="transmembrane region" description="Helical" evidence="1">
    <location>
        <begin position="38"/>
        <end position="64"/>
    </location>
</feature>
<dbReference type="Proteomes" id="UP001141552">
    <property type="component" value="Unassembled WGS sequence"/>
</dbReference>
<evidence type="ECO:0000256" key="1">
    <source>
        <dbReference type="SAM" id="Phobius"/>
    </source>
</evidence>
<keyword evidence="1" id="KW-1133">Transmembrane helix</keyword>
<dbReference type="Pfam" id="PF03168">
    <property type="entry name" value="LEA_2"/>
    <property type="match status" value="1"/>
</dbReference>
<proteinExistence type="predicted"/>
<gene>
    <name evidence="3" type="ORF">Tsubulata_037361</name>
</gene>
<dbReference type="InterPro" id="IPR004864">
    <property type="entry name" value="LEA_2"/>
</dbReference>
<accession>A0A9Q0F740</accession>
<evidence type="ECO:0000313" key="3">
    <source>
        <dbReference type="EMBL" id="KAJ4826159.1"/>
    </source>
</evidence>
<feature type="domain" description="Late embryogenesis abundant protein LEA-2 subgroup" evidence="2">
    <location>
        <begin position="100"/>
        <end position="199"/>
    </location>
</feature>
<name>A0A9Q0F740_9ROSI</name>
<comment type="caution">
    <text evidence="3">The sequence shown here is derived from an EMBL/GenBank/DDBJ whole genome shotgun (WGS) entry which is preliminary data.</text>
</comment>
<organism evidence="3 4">
    <name type="scientific">Turnera subulata</name>
    <dbReference type="NCBI Taxonomy" id="218843"/>
    <lineage>
        <taxon>Eukaryota</taxon>
        <taxon>Viridiplantae</taxon>
        <taxon>Streptophyta</taxon>
        <taxon>Embryophyta</taxon>
        <taxon>Tracheophyta</taxon>
        <taxon>Spermatophyta</taxon>
        <taxon>Magnoliopsida</taxon>
        <taxon>eudicotyledons</taxon>
        <taxon>Gunneridae</taxon>
        <taxon>Pentapetalae</taxon>
        <taxon>rosids</taxon>
        <taxon>fabids</taxon>
        <taxon>Malpighiales</taxon>
        <taxon>Passifloraceae</taxon>
        <taxon>Turnera</taxon>
    </lineage>
</organism>
<dbReference type="AlphaFoldDB" id="A0A9Q0F740"/>
<dbReference type="InterPro" id="IPR055301">
    <property type="entry name" value="Lea14-like_2"/>
</dbReference>
<dbReference type="PANTHER" id="PTHR31852">
    <property type="entry name" value="LATE EMBRYOGENESIS ABUNDANT (LEA) HYDROXYPROLINE-RICH GLYCOPROTEIN FAMILY"/>
    <property type="match status" value="1"/>
</dbReference>
<sequence>MAEKEQVKPLTSPGFRFHGHDEEDQAISMEFKLRRRNCLKCCGCFAAIFVILVVIALVLGFTIFHVKNPKISTNNIAVQHLELANGTLQPDTNVTVLADVSVKNPNAASFKFKNGTTIIYYGGLMVGQAAIPPGKARAWKTAHFNVTVELLSSRILAVPSLKSDLSSGALTMSTYTEIGGKVRVLKIVEKDVAVRVNCTVTYNISTQDVQEQNCTPDVTL</sequence>
<keyword evidence="1" id="KW-0472">Membrane</keyword>
<evidence type="ECO:0000313" key="4">
    <source>
        <dbReference type="Proteomes" id="UP001141552"/>
    </source>
</evidence>
<evidence type="ECO:0000259" key="2">
    <source>
        <dbReference type="Pfam" id="PF03168"/>
    </source>
</evidence>
<keyword evidence="1" id="KW-0812">Transmembrane</keyword>